<protein>
    <recommendedName>
        <fullName evidence="2">Dihydroorotate dehydrogenase catalytic domain-containing protein</fullName>
    </recommendedName>
</protein>
<dbReference type="Pfam" id="PF01180">
    <property type="entry name" value="DHO_dh"/>
    <property type="match status" value="1"/>
</dbReference>
<comment type="caution">
    <text evidence="3">The sequence shown here is derived from an EMBL/GenBank/DDBJ whole genome shotgun (WGS) entry which is preliminary data.</text>
</comment>
<dbReference type="InterPro" id="IPR013785">
    <property type="entry name" value="Aldolase_TIM"/>
</dbReference>
<reference evidence="3 4" key="1">
    <citation type="journal article" date="2015" name="Nature">
        <title>rRNA introns, odd ribosomes, and small enigmatic genomes across a large radiation of phyla.</title>
        <authorList>
            <person name="Brown C.T."/>
            <person name="Hug L.A."/>
            <person name="Thomas B.C."/>
            <person name="Sharon I."/>
            <person name="Castelle C.J."/>
            <person name="Singh A."/>
            <person name="Wilkins M.J."/>
            <person name="Williams K.H."/>
            <person name="Banfield J.F."/>
        </authorList>
    </citation>
    <scope>NUCLEOTIDE SEQUENCE [LARGE SCALE GENOMIC DNA]</scope>
</reference>
<gene>
    <name evidence="3" type="ORF">UY67_C0004G0043</name>
</gene>
<name>A0A0G1X1I2_9BACT</name>
<dbReference type="Proteomes" id="UP000034273">
    <property type="component" value="Unassembled WGS sequence"/>
</dbReference>
<sequence>MITLSNGHAFKYMVASGALAFDGKGWPWERPLVWLGLIKPELFTVVIKSLTRNPRVGNLRWWKPWTCVRLIPGGSVNKVGLTNPGIEWWCKEVGPKLDFQKFPTAGSIFGDEKELVEMAEMLNRFDLVALEVNVSCPNTGHAIEQAEIVVNSVKAVKRASRHPVIVKVSADQDYLTIARGLVGIAEAVSLNSVPWKTVFTNGEQTPLAKLEKQVGGGGGGVSGKPAQKHNWAAVEALAKQGSLPVIGPSIMEFEDMEKLRRLGAKAIGFGAIHLRTPWKPTSFIKKENS</sequence>
<feature type="domain" description="Dihydroorotate dehydrogenase catalytic" evidence="2">
    <location>
        <begin position="44"/>
        <end position="248"/>
    </location>
</feature>
<dbReference type="SUPFAM" id="SSF51395">
    <property type="entry name" value="FMN-linked oxidoreductases"/>
    <property type="match status" value="1"/>
</dbReference>
<dbReference type="STRING" id="1618671.UY67_C0004G0043"/>
<evidence type="ECO:0000313" key="4">
    <source>
        <dbReference type="Proteomes" id="UP000034273"/>
    </source>
</evidence>
<organism evidence="3 4">
    <name type="scientific">Candidatus Kaiserbacteria bacterium GW2011_GWA2_52_12</name>
    <dbReference type="NCBI Taxonomy" id="1618671"/>
    <lineage>
        <taxon>Bacteria</taxon>
        <taxon>Candidatus Kaiseribacteriota</taxon>
    </lineage>
</organism>
<accession>A0A0G1X1I2</accession>
<dbReference type="InterPro" id="IPR005720">
    <property type="entry name" value="Dihydroorotate_DH_cat"/>
</dbReference>
<evidence type="ECO:0000256" key="1">
    <source>
        <dbReference type="ARBA" id="ARBA00023002"/>
    </source>
</evidence>
<dbReference type="Gene3D" id="3.20.20.70">
    <property type="entry name" value="Aldolase class I"/>
    <property type="match status" value="1"/>
</dbReference>
<dbReference type="AlphaFoldDB" id="A0A0G1X1I2"/>
<evidence type="ECO:0000259" key="2">
    <source>
        <dbReference type="Pfam" id="PF01180"/>
    </source>
</evidence>
<dbReference type="EMBL" id="LCQW01000004">
    <property type="protein sequence ID" value="KKW24725.1"/>
    <property type="molecule type" value="Genomic_DNA"/>
</dbReference>
<evidence type="ECO:0000313" key="3">
    <source>
        <dbReference type="EMBL" id="KKW24725.1"/>
    </source>
</evidence>
<proteinExistence type="predicted"/>
<dbReference type="GO" id="GO:0005737">
    <property type="term" value="C:cytoplasm"/>
    <property type="evidence" value="ECO:0007669"/>
    <property type="project" value="InterPro"/>
</dbReference>
<keyword evidence="1" id="KW-0560">Oxidoreductase</keyword>
<dbReference type="GO" id="GO:0016627">
    <property type="term" value="F:oxidoreductase activity, acting on the CH-CH group of donors"/>
    <property type="evidence" value="ECO:0007669"/>
    <property type="project" value="InterPro"/>
</dbReference>